<dbReference type="Proteomes" id="UP000298484">
    <property type="component" value="Unassembled WGS sequence"/>
</dbReference>
<reference evidence="4 5" key="1">
    <citation type="submission" date="2019-03" db="EMBL/GenBank/DDBJ databases">
        <title>Genome sequence of Lentibacillus salicampi ATCC BAA-719.</title>
        <authorList>
            <person name="Maclea K.S."/>
            <person name="Simoes Junior M."/>
        </authorList>
    </citation>
    <scope>NUCLEOTIDE SEQUENCE [LARGE SCALE GENOMIC DNA]</scope>
    <source>
        <strain evidence="4 5">ATCC BAA-719</strain>
    </source>
</reference>
<gene>
    <name evidence="4" type="ORF">E4U82_04005</name>
</gene>
<protein>
    <submittedName>
        <fullName evidence="4">SPOR domain-containing protein</fullName>
    </submittedName>
</protein>
<evidence type="ECO:0000259" key="3">
    <source>
        <dbReference type="PROSITE" id="PS51724"/>
    </source>
</evidence>
<evidence type="ECO:0000256" key="1">
    <source>
        <dbReference type="SAM" id="MobiDB-lite"/>
    </source>
</evidence>
<dbReference type="PROSITE" id="PS51724">
    <property type="entry name" value="SPOR"/>
    <property type="match status" value="1"/>
</dbReference>
<feature type="domain" description="SPOR" evidence="3">
    <location>
        <begin position="146"/>
        <end position="224"/>
    </location>
</feature>
<evidence type="ECO:0000313" key="4">
    <source>
        <dbReference type="EMBL" id="TFJ93985.1"/>
    </source>
</evidence>
<dbReference type="SUPFAM" id="SSF110997">
    <property type="entry name" value="Sporulation related repeat"/>
    <property type="match status" value="1"/>
</dbReference>
<dbReference type="Pfam" id="PF05036">
    <property type="entry name" value="SPOR"/>
    <property type="match status" value="1"/>
</dbReference>
<feature type="region of interest" description="Disordered" evidence="1">
    <location>
        <begin position="117"/>
        <end position="138"/>
    </location>
</feature>
<comment type="caution">
    <text evidence="4">The sequence shown here is derived from an EMBL/GenBank/DDBJ whole genome shotgun (WGS) entry which is preliminary data.</text>
</comment>
<organism evidence="4 5">
    <name type="scientific">Lentibacillus salicampi</name>
    <dbReference type="NCBI Taxonomy" id="175306"/>
    <lineage>
        <taxon>Bacteria</taxon>
        <taxon>Bacillati</taxon>
        <taxon>Bacillota</taxon>
        <taxon>Bacilli</taxon>
        <taxon>Bacillales</taxon>
        <taxon>Bacillaceae</taxon>
        <taxon>Lentibacillus</taxon>
    </lineage>
</organism>
<dbReference type="OrthoDB" id="2969309at2"/>
<keyword evidence="2" id="KW-0472">Membrane</keyword>
<dbReference type="EMBL" id="SRHY01000003">
    <property type="protein sequence ID" value="TFJ93985.1"/>
    <property type="molecule type" value="Genomic_DNA"/>
</dbReference>
<dbReference type="InterPro" id="IPR036680">
    <property type="entry name" value="SPOR-like_sf"/>
</dbReference>
<proteinExistence type="predicted"/>
<evidence type="ECO:0000256" key="2">
    <source>
        <dbReference type="SAM" id="Phobius"/>
    </source>
</evidence>
<evidence type="ECO:0000313" key="5">
    <source>
        <dbReference type="Proteomes" id="UP000298484"/>
    </source>
</evidence>
<feature type="transmembrane region" description="Helical" evidence="2">
    <location>
        <begin position="81"/>
        <end position="104"/>
    </location>
</feature>
<dbReference type="InterPro" id="IPR007730">
    <property type="entry name" value="SPOR-like_dom"/>
</dbReference>
<dbReference type="Gene3D" id="3.30.70.1070">
    <property type="entry name" value="Sporulation related repeat"/>
    <property type="match status" value="1"/>
</dbReference>
<keyword evidence="2" id="KW-1133">Transmembrane helix</keyword>
<name>A0A4Y9AEY7_9BACI</name>
<dbReference type="GO" id="GO:0042834">
    <property type="term" value="F:peptidoglycan binding"/>
    <property type="evidence" value="ECO:0007669"/>
    <property type="project" value="InterPro"/>
</dbReference>
<keyword evidence="5" id="KW-1185">Reference proteome</keyword>
<dbReference type="AlphaFoldDB" id="A0A4Y9AEY7"/>
<keyword evidence="2" id="KW-0812">Transmembrane</keyword>
<sequence>MEGEWLGKDQKLVIWMNGKKTKLKKNDQFPEEKYSIKEFNHEHAAALEESDIPELTRQDSEDYNRELYYAKKPRFKAFKPFLVATISAIVIGSVLGFFMLNMFVDINADINQENGSPISAAAGDEDNDAGGEGNQAEADGGTAITAEAVDAFVLQAGKFGEKANADEMAATVQQAGFAAMVWEKGEFFFVLSGIAGSEQQASQLANAFADEGLDVYVKAWQTEANEFNLPDDEKAWLQDYQKQWHEAVETISNGDSLSKKAWSDVVNAIPEKTESLTDLTNVLTEQYQQMGEADQWQDQVILLHLWEQYHQLAVT</sequence>
<accession>A0A4Y9AEY7</accession>